<dbReference type="EMBL" id="BAAAND010000008">
    <property type="protein sequence ID" value="GAA1597275.1"/>
    <property type="molecule type" value="Genomic_DNA"/>
</dbReference>
<reference evidence="2 3" key="1">
    <citation type="journal article" date="2019" name="Int. J. Syst. Evol. Microbiol.">
        <title>The Global Catalogue of Microorganisms (GCM) 10K type strain sequencing project: providing services to taxonomists for standard genome sequencing and annotation.</title>
        <authorList>
            <consortium name="The Broad Institute Genomics Platform"/>
            <consortium name="The Broad Institute Genome Sequencing Center for Infectious Disease"/>
            <person name="Wu L."/>
            <person name="Ma J."/>
        </authorList>
    </citation>
    <scope>NUCLEOTIDE SEQUENCE [LARGE SCALE GENOMIC DNA]</scope>
    <source>
        <strain evidence="2 3">JCM 14304</strain>
    </source>
</reference>
<accession>A0ABN2E7E5</accession>
<protein>
    <recommendedName>
        <fullName evidence="4">AI-2E family transporter</fullName>
    </recommendedName>
</protein>
<evidence type="ECO:0008006" key="4">
    <source>
        <dbReference type="Google" id="ProtNLM"/>
    </source>
</evidence>
<name>A0ABN2E7E5_9ACTN</name>
<keyword evidence="3" id="KW-1185">Reference proteome</keyword>
<organism evidence="2 3">
    <name type="scientific">Kribbella karoonensis</name>
    <dbReference type="NCBI Taxonomy" id="324851"/>
    <lineage>
        <taxon>Bacteria</taxon>
        <taxon>Bacillati</taxon>
        <taxon>Actinomycetota</taxon>
        <taxon>Actinomycetes</taxon>
        <taxon>Propionibacteriales</taxon>
        <taxon>Kribbellaceae</taxon>
        <taxon>Kribbella</taxon>
    </lineage>
</organism>
<proteinExistence type="predicted"/>
<dbReference type="RefSeq" id="WP_344195491.1">
    <property type="nucleotide sequence ID" value="NZ_BAAAND010000008.1"/>
</dbReference>
<evidence type="ECO:0000256" key="1">
    <source>
        <dbReference type="SAM" id="Phobius"/>
    </source>
</evidence>
<feature type="transmembrane region" description="Helical" evidence="1">
    <location>
        <begin position="33"/>
        <end position="49"/>
    </location>
</feature>
<gene>
    <name evidence="2" type="ORF">GCM10009742_50360</name>
</gene>
<feature type="transmembrane region" description="Helical" evidence="1">
    <location>
        <begin position="55"/>
        <end position="76"/>
    </location>
</feature>
<keyword evidence="1" id="KW-0472">Membrane</keyword>
<evidence type="ECO:0000313" key="2">
    <source>
        <dbReference type="EMBL" id="GAA1597275.1"/>
    </source>
</evidence>
<keyword evidence="1" id="KW-1133">Transmembrane helix</keyword>
<evidence type="ECO:0000313" key="3">
    <source>
        <dbReference type="Proteomes" id="UP001500190"/>
    </source>
</evidence>
<keyword evidence="1" id="KW-0812">Transmembrane</keyword>
<comment type="caution">
    <text evidence="2">The sequence shown here is derived from an EMBL/GenBank/DDBJ whole genome shotgun (WGS) entry which is preliminary data.</text>
</comment>
<dbReference type="Proteomes" id="UP001500190">
    <property type="component" value="Unassembled WGS sequence"/>
</dbReference>
<sequence length="90" mass="9609">MAADGGLRGGVAAAEPADRLSLRQGVPRLRERLVLLTGLLVLAVLRSLLARLTGVLLLAVLGSLLLVVLRPGLAVLRELLRWRAVTVRLT</sequence>